<feature type="signal peptide" evidence="1">
    <location>
        <begin position="1"/>
        <end position="34"/>
    </location>
</feature>
<dbReference type="PROSITE" id="PS51257">
    <property type="entry name" value="PROKAR_LIPOPROTEIN"/>
    <property type="match status" value="1"/>
</dbReference>
<dbReference type="RefSeq" id="WP_035914606.1">
    <property type="nucleotide sequence ID" value="NZ_AVPJ01000005.1"/>
</dbReference>
<name>A0A0A0J8G5_9MICO</name>
<evidence type="ECO:0008006" key="4">
    <source>
        <dbReference type="Google" id="ProtNLM"/>
    </source>
</evidence>
<dbReference type="OrthoDB" id="5147169at2"/>
<accession>A0A0A0J8G5</accession>
<feature type="chain" id="PRO_5001971133" description="Lipoprotein" evidence="1">
    <location>
        <begin position="35"/>
        <end position="181"/>
    </location>
</feature>
<keyword evidence="3" id="KW-1185">Reference proteome</keyword>
<gene>
    <name evidence="2" type="ORF">N802_15510</name>
</gene>
<evidence type="ECO:0000313" key="3">
    <source>
        <dbReference type="Proteomes" id="UP000030002"/>
    </source>
</evidence>
<organism evidence="2 3">
    <name type="scientific">Knoellia sinensis KCTC 19936</name>
    <dbReference type="NCBI Taxonomy" id="1385520"/>
    <lineage>
        <taxon>Bacteria</taxon>
        <taxon>Bacillati</taxon>
        <taxon>Actinomycetota</taxon>
        <taxon>Actinomycetes</taxon>
        <taxon>Micrococcales</taxon>
        <taxon>Intrasporangiaceae</taxon>
        <taxon>Knoellia</taxon>
    </lineage>
</organism>
<comment type="caution">
    <text evidence="2">The sequence shown here is derived from an EMBL/GenBank/DDBJ whole genome shotgun (WGS) entry which is preliminary data.</text>
</comment>
<keyword evidence="1" id="KW-0732">Signal</keyword>
<protein>
    <recommendedName>
        <fullName evidence="4">Lipoprotein</fullName>
    </recommendedName>
</protein>
<dbReference type="Proteomes" id="UP000030002">
    <property type="component" value="Unassembled WGS sequence"/>
</dbReference>
<reference evidence="2 3" key="1">
    <citation type="submission" date="2013-08" db="EMBL/GenBank/DDBJ databases">
        <title>The genome sequence of Knoellia sinensis.</title>
        <authorList>
            <person name="Zhu W."/>
            <person name="Wang G."/>
        </authorList>
    </citation>
    <scope>NUCLEOTIDE SEQUENCE [LARGE SCALE GENOMIC DNA]</scope>
    <source>
        <strain evidence="2 3">KCTC 19936</strain>
    </source>
</reference>
<dbReference type="AlphaFoldDB" id="A0A0A0J8G5"/>
<evidence type="ECO:0000313" key="2">
    <source>
        <dbReference type="EMBL" id="KGN32999.1"/>
    </source>
</evidence>
<proteinExistence type="predicted"/>
<dbReference type="EMBL" id="AVPJ01000005">
    <property type="protein sequence ID" value="KGN32999.1"/>
    <property type="molecule type" value="Genomic_DNA"/>
</dbReference>
<dbReference type="STRING" id="1385520.N802_15510"/>
<dbReference type="eggNOG" id="COG0760">
    <property type="taxonomic scope" value="Bacteria"/>
</dbReference>
<sequence>MTKGHLVKAVKARTTAIALAGVLALSACSGTTSAQTAAVVEGRVITEQQVSEATDQLNKALKPDPALTPARTLNYLILAPYAIDAAASAGQPVSESAARATPAFQALGEAPAASTIEVFRADASLQQLDEASGQSLTKQIAGLDVTVNPRYGRFDTRELGLVQDQPNWLIPTAPAADAPAQ</sequence>
<evidence type="ECO:0000256" key="1">
    <source>
        <dbReference type="SAM" id="SignalP"/>
    </source>
</evidence>